<gene>
    <name evidence="7" type="ORF">HYPBUDRAFT_137613</name>
</gene>
<evidence type="ECO:0000256" key="3">
    <source>
        <dbReference type="ARBA" id="ARBA00038050"/>
    </source>
</evidence>
<evidence type="ECO:0000313" key="7">
    <source>
        <dbReference type="EMBL" id="ODV67835.1"/>
    </source>
</evidence>
<keyword evidence="6" id="KW-0732">Signal</keyword>
<dbReference type="InterPro" id="IPR023476">
    <property type="entry name" value="Pep_tRNA_hydro_II_dom_sf"/>
</dbReference>
<evidence type="ECO:0000256" key="4">
    <source>
        <dbReference type="ARBA" id="ARBA00048707"/>
    </source>
</evidence>
<dbReference type="STRING" id="984485.A0A1E4RL60"/>
<dbReference type="Gene3D" id="3.40.1490.10">
    <property type="entry name" value="Bit1"/>
    <property type="match status" value="1"/>
</dbReference>
<dbReference type="GO" id="GO:0004045">
    <property type="term" value="F:peptidyl-tRNA hydrolase activity"/>
    <property type="evidence" value="ECO:0007669"/>
    <property type="project" value="UniProtKB-EC"/>
</dbReference>
<feature type="chain" id="PRO_5009162384" description="peptidyl-tRNA hydrolase" evidence="6">
    <location>
        <begin position="33"/>
        <end position="203"/>
    </location>
</feature>
<reference evidence="8" key="1">
    <citation type="submission" date="2016-05" db="EMBL/GenBank/DDBJ databases">
        <title>Comparative genomics of biotechnologically important yeasts.</title>
        <authorList>
            <consortium name="DOE Joint Genome Institute"/>
            <person name="Riley R."/>
            <person name="Haridas S."/>
            <person name="Wolfe K.H."/>
            <person name="Lopes M.R."/>
            <person name="Hittinger C.T."/>
            <person name="Goker M."/>
            <person name="Salamov A."/>
            <person name="Wisecaver J."/>
            <person name="Long T.M."/>
            <person name="Aerts A.L."/>
            <person name="Barry K."/>
            <person name="Choi C."/>
            <person name="Clum A."/>
            <person name="Coughlan A.Y."/>
            <person name="Deshpande S."/>
            <person name="Douglass A.P."/>
            <person name="Hanson S.J."/>
            <person name="Klenk H.-P."/>
            <person name="Labutti K."/>
            <person name="Lapidus A."/>
            <person name="Lindquist E."/>
            <person name="Lipzen A."/>
            <person name="Meier-Kolthoff J.P."/>
            <person name="Ohm R.A."/>
            <person name="Otillar R.P."/>
            <person name="Pangilinan J."/>
            <person name="Peng Y."/>
            <person name="Rokas A."/>
            <person name="Rosa C.A."/>
            <person name="Scheuner C."/>
            <person name="Sibirny A.A."/>
            <person name="Slot J.C."/>
            <person name="Stielow J.B."/>
            <person name="Sun H."/>
            <person name="Kurtzman C.P."/>
            <person name="Blackwell M."/>
            <person name="Grigoriev I.V."/>
            <person name="Jeffries T.W."/>
        </authorList>
    </citation>
    <scope>NUCLEOTIDE SEQUENCE [LARGE SCALE GENOMIC DNA]</scope>
    <source>
        <strain evidence="8">NRRL Y-1933</strain>
    </source>
</reference>
<dbReference type="OrthoDB" id="1733656at2759"/>
<dbReference type="SUPFAM" id="SSF102462">
    <property type="entry name" value="Peptidyl-tRNA hydrolase II"/>
    <property type="match status" value="1"/>
</dbReference>
<dbReference type="CDD" id="cd02430">
    <property type="entry name" value="PTH2"/>
    <property type="match status" value="1"/>
</dbReference>
<dbReference type="FunFam" id="3.40.1490.10:FF:000001">
    <property type="entry name" value="Peptidyl-tRNA hydrolase 2"/>
    <property type="match status" value="1"/>
</dbReference>
<keyword evidence="8" id="KW-1185">Reference proteome</keyword>
<evidence type="ECO:0000256" key="6">
    <source>
        <dbReference type="SAM" id="SignalP"/>
    </source>
</evidence>
<feature type="signal peptide" evidence="6">
    <location>
        <begin position="1"/>
        <end position="32"/>
    </location>
</feature>
<evidence type="ECO:0000256" key="2">
    <source>
        <dbReference type="ARBA" id="ARBA00022801"/>
    </source>
</evidence>
<dbReference type="PANTHER" id="PTHR12649:SF11">
    <property type="entry name" value="PEPTIDYL-TRNA HYDROLASE 2, MITOCHONDRIAL"/>
    <property type="match status" value="1"/>
</dbReference>
<dbReference type="AlphaFoldDB" id="A0A1E4RL60"/>
<protein>
    <recommendedName>
        <fullName evidence="1">peptidyl-tRNA hydrolase</fullName>
        <ecNumber evidence="1">3.1.1.29</ecNumber>
    </recommendedName>
</protein>
<feature type="compositionally biased region" description="Low complexity" evidence="5">
    <location>
        <begin position="31"/>
        <end position="40"/>
    </location>
</feature>
<evidence type="ECO:0000256" key="1">
    <source>
        <dbReference type="ARBA" id="ARBA00013260"/>
    </source>
</evidence>
<accession>A0A1E4RL60</accession>
<sequence>MTSTNWSQLAVVGIASMVTGFCLNQILSSATASPENSSSNKSKKLKNLNEKTPNEELEEDSDSSEDEGIDINSTSLNEIPGEVRMTLVVRQDLKMGKGKAAAQCLHAALALYKKITNPESEAYNPEMVNRWEYANGQAKITLQVPNQEEMDTLFAQAMSLGVNCYIVHDAGRTQIAAGSATVLGLGPAPKLVLDEITLELKLY</sequence>
<organism evidence="7 8">
    <name type="scientific">Hyphopichia burtonii NRRL Y-1933</name>
    <dbReference type="NCBI Taxonomy" id="984485"/>
    <lineage>
        <taxon>Eukaryota</taxon>
        <taxon>Fungi</taxon>
        <taxon>Dikarya</taxon>
        <taxon>Ascomycota</taxon>
        <taxon>Saccharomycotina</taxon>
        <taxon>Pichiomycetes</taxon>
        <taxon>Debaryomycetaceae</taxon>
        <taxon>Hyphopichia</taxon>
    </lineage>
</organism>
<dbReference type="RefSeq" id="XP_020076902.1">
    <property type="nucleotide sequence ID" value="XM_020219633.1"/>
</dbReference>
<keyword evidence="2 7" id="KW-0378">Hydrolase</keyword>
<comment type="similarity">
    <text evidence="3">Belongs to the PTH2 family.</text>
</comment>
<feature type="compositionally biased region" description="Acidic residues" evidence="5">
    <location>
        <begin position="55"/>
        <end position="69"/>
    </location>
</feature>
<dbReference type="EMBL" id="KV454540">
    <property type="protein sequence ID" value="ODV67835.1"/>
    <property type="molecule type" value="Genomic_DNA"/>
</dbReference>
<dbReference type="GO" id="GO:0005829">
    <property type="term" value="C:cytosol"/>
    <property type="evidence" value="ECO:0007669"/>
    <property type="project" value="TreeGrafter"/>
</dbReference>
<dbReference type="Proteomes" id="UP000095085">
    <property type="component" value="Unassembled WGS sequence"/>
</dbReference>
<dbReference type="NCBIfam" id="TIGR00283">
    <property type="entry name" value="arch_pth2"/>
    <property type="match status" value="1"/>
</dbReference>
<dbReference type="GO" id="GO:0032435">
    <property type="term" value="P:negative regulation of proteasomal ubiquitin-dependent protein catabolic process"/>
    <property type="evidence" value="ECO:0007669"/>
    <property type="project" value="EnsemblFungi"/>
</dbReference>
<proteinExistence type="inferred from homology"/>
<dbReference type="InterPro" id="IPR002833">
    <property type="entry name" value="PTH2"/>
</dbReference>
<dbReference type="PANTHER" id="PTHR12649">
    <property type="entry name" value="PEPTIDYL-TRNA HYDROLASE 2"/>
    <property type="match status" value="1"/>
</dbReference>
<evidence type="ECO:0000256" key="5">
    <source>
        <dbReference type="SAM" id="MobiDB-lite"/>
    </source>
</evidence>
<evidence type="ECO:0000313" key="8">
    <source>
        <dbReference type="Proteomes" id="UP000095085"/>
    </source>
</evidence>
<dbReference type="Pfam" id="PF01981">
    <property type="entry name" value="PTH2"/>
    <property type="match status" value="1"/>
</dbReference>
<comment type="catalytic activity">
    <reaction evidence="4">
        <text>an N-acyl-L-alpha-aminoacyl-tRNA + H2O = an N-acyl-L-amino acid + a tRNA + H(+)</text>
        <dbReference type="Rhea" id="RHEA:54448"/>
        <dbReference type="Rhea" id="RHEA-COMP:10123"/>
        <dbReference type="Rhea" id="RHEA-COMP:13883"/>
        <dbReference type="ChEBI" id="CHEBI:15377"/>
        <dbReference type="ChEBI" id="CHEBI:15378"/>
        <dbReference type="ChEBI" id="CHEBI:59874"/>
        <dbReference type="ChEBI" id="CHEBI:78442"/>
        <dbReference type="ChEBI" id="CHEBI:138191"/>
        <dbReference type="EC" id="3.1.1.29"/>
    </reaction>
</comment>
<dbReference type="EC" id="3.1.1.29" evidence="1"/>
<feature type="region of interest" description="Disordered" evidence="5">
    <location>
        <begin position="31"/>
        <end position="74"/>
    </location>
</feature>
<name>A0A1E4RL60_9ASCO</name>
<dbReference type="GeneID" id="30994183"/>